<sequence length="347" mass="37825">MPLRIAINGFGRIGRMVFRKAIQEESLEVVAVNASYPAETLAHLVKYDTIHGTVDDDIRGDGDRLIVNGKAVQLVSDRDPERLPWSQLDIDIVVEATGKFRERDGAGLHLKAGAKKVVITAPGKNEDAMIVMGVNESDYEPEQHHVISNASCTTNCLAPVAKVLHEAFGIEQGLMTTVHSYTNDQKNLDNPHKDLRRARACTQSIIPTKTGAASAIGQVIPGLKGRLNGLALRVPTPNVSIVDLVADLACDVTVDQVNDALRRAAETDMKGIIDYSEAPLVSSDFNGNPHSAIVDATSTMLIGDRQVKVLAWYDNEWGYSCRVVDLLKYVGRPFLSKNALSHEHMTV</sequence>
<accession>A0A1G6MMQ5</accession>
<feature type="binding site" evidence="5">
    <location>
        <position position="120"/>
    </location>
    <ligand>
        <name>NAD(+)</name>
        <dbReference type="ChEBI" id="CHEBI:57540"/>
    </ligand>
</feature>
<comment type="similarity">
    <text evidence="1 7">Belongs to the glyceraldehyde-3-phosphate dehydrogenase family.</text>
</comment>
<dbReference type="OrthoDB" id="9803304at2"/>
<dbReference type="STRING" id="1236220.SAMN04488112_11065"/>
<feature type="site" description="Activates thiol group during catalysis" evidence="6">
    <location>
        <position position="179"/>
    </location>
</feature>
<dbReference type="SMART" id="SM00846">
    <property type="entry name" value="Gp_dh_N"/>
    <property type="match status" value="1"/>
</dbReference>
<dbReference type="PROSITE" id="PS00071">
    <property type="entry name" value="GAPDH"/>
    <property type="match status" value="1"/>
</dbReference>
<proteinExistence type="inferred from homology"/>
<feature type="binding site" evidence="4">
    <location>
        <position position="233"/>
    </location>
    <ligand>
        <name>D-glyceraldehyde 3-phosphate</name>
        <dbReference type="ChEBI" id="CHEBI:59776"/>
    </ligand>
</feature>
<evidence type="ECO:0000256" key="1">
    <source>
        <dbReference type="ARBA" id="ARBA00007406"/>
    </source>
</evidence>
<dbReference type="GO" id="GO:0051287">
    <property type="term" value="F:NAD binding"/>
    <property type="evidence" value="ECO:0007669"/>
    <property type="project" value="InterPro"/>
</dbReference>
<evidence type="ECO:0000259" key="9">
    <source>
        <dbReference type="SMART" id="SM00846"/>
    </source>
</evidence>
<evidence type="ECO:0000256" key="7">
    <source>
        <dbReference type="RuleBase" id="RU000397"/>
    </source>
</evidence>
<dbReference type="PRINTS" id="PR00078">
    <property type="entry name" value="G3PDHDRGNASE"/>
</dbReference>
<dbReference type="PANTHER" id="PTHR43148">
    <property type="entry name" value="GLYCERALDEHYDE-3-PHOSPHATE DEHYDROGENASE 2"/>
    <property type="match status" value="1"/>
</dbReference>
<keyword evidence="11" id="KW-1185">Reference proteome</keyword>
<reference evidence="10 11" key="1">
    <citation type="submission" date="2016-10" db="EMBL/GenBank/DDBJ databases">
        <authorList>
            <person name="de Groot N.N."/>
        </authorList>
    </citation>
    <scope>NUCLEOTIDE SEQUENCE [LARGE SCALE GENOMIC DNA]</scope>
    <source>
        <strain evidence="10 11">DSM 45514</strain>
    </source>
</reference>
<dbReference type="InterPro" id="IPR020830">
    <property type="entry name" value="GlycerAld_3-P_DH_AS"/>
</dbReference>
<dbReference type="SUPFAM" id="SSF51735">
    <property type="entry name" value="NAD(P)-binding Rossmann-fold domains"/>
    <property type="match status" value="1"/>
</dbReference>
<protein>
    <recommendedName>
        <fullName evidence="8">Glyceraldehyde-3-phosphate dehydrogenase</fullName>
        <ecNumber evidence="8">1.2.1.-</ecNumber>
    </recommendedName>
</protein>
<dbReference type="Pfam" id="PF02800">
    <property type="entry name" value="Gp_dh_C"/>
    <property type="match status" value="1"/>
</dbReference>
<dbReference type="GO" id="GO:0006006">
    <property type="term" value="P:glucose metabolic process"/>
    <property type="evidence" value="ECO:0007669"/>
    <property type="project" value="InterPro"/>
</dbReference>
<dbReference type="CDD" id="cd05214">
    <property type="entry name" value="GAPDH_I_N"/>
    <property type="match status" value="1"/>
</dbReference>
<dbReference type="InterPro" id="IPR020831">
    <property type="entry name" value="GlycerAld/Erythrose_P_DH"/>
</dbReference>
<feature type="binding site" evidence="5">
    <location>
        <position position="315"/>
    </location>
    <ligand>
        <name>NAD(+)</name>
        <dbReference type="ChEBI" id="CHEBI:57540"/>
    </ligand>
</feature>
<evidence type="ECO:0000256" key="2">
    <source>
        <dbReference type="ARBA" id="ARBA00023002"/>
    </source>
</evidence>
<dbReference type="InterPro" id="IPR036291">
    <property type="entry name" value="NAD(P)-bd_dom_sf"/>
</dbReference>
<feature type="domain" description="Glyceraldehyde 3-phosphate dehydrogenase NAD(P) binding" evidence="9">
    <location>
        <begin position="3"/>
        <end position="152"/>
    </location>
</feature>
<dbReference type="InterPro" id="IPR006424">
    <property type="entry name" value="Glyceraldehyde-3-P_DH_1"/>
</dbReference>
<dbReference type="InterPro" id="IPR020829">
    <property type="entry name" value="GlycerAld_3-P_DH_cat"/>
</dbReference>
<dbReference type="GO" id="GO:0016620">
    <property type="term" value="F:oxidoreductase activity, acting on the aldehyde or oxo group of donors, NAD or NADP as acceptor"/>
    <property type="evidence" value="ECO:0007669"/>
    <property type="project" value="InterPro"/>
</dbReference>
<keyword evidence="5" id="KW-0547">Nucleotide-binding</keyword>
<evidence type="ECO:0000256" key="3">
    <source>
        <dbReference type="PIRSR" id="PIRSR000149-1"/>
    </source>
</evidence>
<dbReference type="InterPro" id="IPR020828">
    <property type="entry name" value="GlycerAld_3-P_DH_NAD(P)-bd"/>
</dbReference>
<dbReference type="AlphaFoldDB" id="A0A1G6MMQ5"/>
<dbReference type="Pfam" id="PF00044">
    <property type="entry name" value="Gp_dh_N"/>
    <property type="match status" value="1"/>
</dbReference>
<feature type="binding site" evidence="5">
    <location>
        <begin position="12"/>
        <end position="13"/>
    </location>
    <ligand>
        <name>NAD(+)</name>
        <dbReference type="ChEBI" id="CHEBI:57540"/>
    </ligand>
</feature>
<evidence type="ECO:0000256" key="6">
    <source>
        <dbReference type="PIRSR" id="PIRSR000149-4"/>
    </source>
</evidence>
<evidence type="ECO:0000313" key="11">
    <source>
        <dbReference type="Proteomes" id="UP000199387"/>
    </source>
</evidence>
<gene>
    <name evidence="10" type="ORF">SAMN04488112_11065</name>
</gene>
<dbReference type="Proteomes" id="UP000199387">
    <property type="component" value="Unassembled WGS sequence"/>
</dbReference>
<dbReference type="Gene3D" id="3.30.360.10">
    <property type="entry name" value="Dihydrodipicolinate Reductase, domain 2"/>
    <property type="match status" value="1"/>
</dbReference>
<keyword evidence="2 8" id="KW-0560">Oxidoreductase</keyword>
<dbReference type="GO" id="GO:0050661">
    <property type="term" value="F:NADP binding"/>
    <property type="evidence" value="ECO:0007669"/>
    <property type="project" value="InterPro"/>
</dbReference>
<dbReference type="FunFam" id="3.40.50.720:FF:000001">
    <property type="entry name" value="Glyceraldehyde-3-phosphate dehydrogenase"/>
    <property type="match status" value="1"/>
</dbReference>
<dbReference type="EMBL" id="FMZA01000010">
    <property type="protein sequence ID" value="SDC56858.1"/>
    <property type="molecule type" value="Genomic_DNA"/>
</dbReference>
<feature type="binding site" evidence="4">
    <location>
        <begin position="151"/>
        <end position="153"/>
    </location>
    <ligand>
        <name>D-glyceraldehyde 3-phosphate</name>
        <dbReference type="ChEBI" id="CHEBI:59776"/>
    </ligand>
</feature>
<feature type="binding site" evidence="4">
    <location>
        <position position="182"/>
    </location>
    <ligand>
        <name>D-glyceraldehyde 3-phosphate</name>
        <dbReference type="ChEBI" id="CHEBI:59776"/>
    </ligand>
</feature>
<organism evidence="10 11">
    <name type="scientific">Melghirimyces thermohalophilus</name>
    <dbReference type="NCBI Taxonomy" id="1236220"/>
    <lineage>
        <taxon>Bacteria</taxon>
        <taxon>Bacillati</taxon>
        <taxon>Bacillota</taxon>
        <taxon>Bacilli</taxon>
        <taxon>Bacillales</taxon>
        <taxon>Thermoactinomycetaceae</taxon>
        <taxon>Melghirimyces</taxon>
    </lineage>
</organism>
<evidence type="ECO:0000313" key="10">
    <source>
        <dbReference type="EMBL" id="SDC56858.1"/>
    </source>
</evidence>
<dbReference type="Gene3D" id="3.40.50.720">
    <property type="entry name" value="NAD(P)-binding Rossmann-like Domain"/>
    <property type="match status" value="1"/>
</dbReference>
<evidence type="ECO:0000256" key="8">
    <source>
        <dbReference type="RuleBase" id="RU361160"/>
    </source>
</evidence>
<dbReference type="CDD" id="cd18126">
    <property type="entry name" value="GAPDH_I_C"/>
    <property type="match status" value="1"/>
</dbReference>
<dbReference type="PIRSF" id="PIRSF000149">
    <property type="entry name" value="GAP_DH"/>
    <property type="match status" value="1"/>
</dbReference>
<feature type="active site" description="Nucleophile" evidence="3">
    <location>
        <position position="152"/>
    </location>
</feature>
<dbReference type="NCBIfam" id="NF005830">
    <property type="entry name" value="PRK07729.1"/>
    <property type="match status" value="1"/>
</dbReference>
<dbReference type="FunFam" id="3.30.360.10:FF:000002">
    <property type="entry name" value="Glyceraldehyde-3-phosphate dehydrogenase"/>
    <property type="match status" value="1"/>
</dbReference>
<name>A0A1G6MMQ5_9BACL</name>
<evidence type="ECO:0000256" key="5">
    <source>
        <dbReference type="PIRSR" id="PIRSR000149-3"/>
    </source>
</evidence>
<feature type="binding site" evidence="4">
    <location>
        <begin position="210"/>
        <end position="211"/>
    </location>
    <ligand>
        <name>D-glyceraldehyde 3-phosphate</name>
        <dbReference type="ChEBI" id="CHEBI:59776"/>
    </ligand>
</feature>
<keyword evidence="5" id="KW-0520">NAD</keyword>
<dbReference type="SUPFAM" id="SSF55347">
    <property type="entry name" value="Glyceraldehyde-3-phosphate dehydrogenase-like, C-terminal domain"/>
    <property type="match status" value="1"/>
</dbReference>
<dbReference type="RefSeq" id="WP_091569928.1">
    <property type="nucleotide sequence ID" value="NZ_FMZA01000010.1"/>
</dbReference>
<feature type="binding site" evidence="5">
    <location>
        <position position="78"/>
    </location>
    <ligand>
        <name>NAD(+)</name>
        <dbReference type="ChEBI" id="CHEBI:57540"/>
    </ligand>
</feature>
<dbReference type="EC" id="1.2.1.-" evidence="8"/>
<evidence type="ECO:0000256" key="4">
    <source>
        <dbReference type="PIRSR" id="PIRSR000149-2"/>
    </source>
</evidence>
<dbReference type="NCBIfam" id="TIGR01534">
    <property type="entry name" value="GAPDH-I"/>
    <property type="match status" value="1"/>
</dbReference>